<evidence type="ECO:0000313" key="1">
    <source>
        <dbReference type="EMBL" id="KAL2511336.1"/>
    </source>
</evidence>
<dbReference type="Proteomes" id="UP001604336">
    <property type="component" value="Unassembled WGS sequence"/>
</dbReference>
<dbReference type="EMBL" id="JBFOLK010000005">
    <property type="protein sequence ID" value="KAL2511336.1"/>
    <property type="molecule type" value="Genomic_DNA"/>
</dbReference>
<proteinExistence type="predicted"/>
<keyword evidence="2" id="KW-1185">Reference proteome</keyword>
<comment type="caution">
    <text evidence="1">The sequence shown here is derived from an EMBL/GenBank/DDBJ whole genome shotgun (WGS) entry which is preliminary data.</text>
</comment>
<sequence>MKEVTSTVLTCEDLEQSILSEYSQKNSNTMPLLKGWSASGTNIEQPREDDDHASQHLLSLLQMGSDPNTMTLIRSADIDFGDKILVSEERDIGTAVDEPKAEEYTKNIHNSGKTLTLETLFGTAFMKELQSVEAPVSVQRGSNGSARIDALEPHGLSLPVTDDGVFSSTVDEIGLQRTSHENNVPGSNHREHTKLARAGNWLGFDDCQMNSLKHPTEVVSKHGGYNQGG</sequence>
<name>A0ABD1TF34_9LAMI</name>
<dbReference type="PANTHER" id="PTHR34802:SF1">
    <property type="entry name" value="CHORISMATE SYNTHASE"/>
    <property type="match status" value="1"/>
</dbReference>
<dbReference type="PANTHER" id="PTHR34802">
    <property type="entry name" value="CHORISMATE SYNTHASE"/>
    <property type="match status" value="1"/>
</dbReference>
<accession>A0ABD1TF34</accession>
<gene>
    <name evidence="1" type="ORF">Adt_16936</name>
</gene>
<protein>
    <submittedName>
        <fullName evidence="1">Uncharacterized protein</fullName>
    </submittedName>
</protein>
<organism evidence="1 2">
    <name type="scientific">Abeliophyllum distichum</name>
    <dbReference type="NCBI Taxonomy" id="126358"/>
    <lineage>
        <taxon>Eukaryota</taxon>
        <taxon>Viridiplantae</taxon>
        <taxon>Streptophyta</taxon>
        <taxon>Embryophyta</taxon>
        <taxon>Tracheophyta</taxon>
        <taxon>Spermatophyta</taxon>
        <taxon>Magnoliopsida</taxon>
        <taxon>eudicotyledons</taxon>
        <taxon>Gunneridae</taxon>
        <taxon>Pentapetalae</taxon>
        <taxon>asterids</taxon>
        <taxon>lamiids</taxon>
        <taxon>Lamiales</taxon>
        <taxon>Oleaceae</taxon>
        <taxon>Forsythieae</taxon>
        <taxon>Abeliophyllum</taxon>
    </lineage>
</organism>
<dbReference type="AlphaFoldDB" id="A0ABD1TF34"/>
<reference evidence="2" key="1">
    <citation type="submission" date="2024-07" db="EMBL/GenBank/DDBJ databases">
        <title>Two chromosome-level genome assemblies of Korean endemic species Abeliophyllum distichum and Forsythia ovata (Oleaceae).</title>
        <authorList>
            <person name="Jang H."/>
        </authorList>
    </citation>
    <scope>NUCLEOTIDE SEQUENCE [LARGE SCALE GENOMIC DNA]</scope>
</reference>
<evidence type="ECO:0000313" key="2">
    <source>
        <dbReference type="Proteomes" id="UP001604336"/>
    </source>
</evidence>